<dbReference type="Pfam" id="PF02190">
    <property type="entry name" value="LON_substr_bdg"/>
    <property type="match status" value="1"/>
</dbReference>
<dbReference type="InterPro" id="IPR015947">
    <property type="entry name" value="PUA-like_sf"/>
</dbReference>
<organism evidence="2 3">
    <name type="scientific">Candidatus Dechloromonas phosphorivorans</name>
    <dbReference type="NCBI Taxonomy" id="2899244"/>
    <lineage>
        <taxon>Bacteria</taxon>
        <taxon>Pseudomonadati</taxon>
        <taxon>Pseudomonadota</taxon>
        <taxon>Betaproteobacteria</taxon>
        <taxon>Rhodocyclales</taxon>
        <taxon>Azonexaceae</taxon>
        <taxon>Dechloromonas</taxon>
    </lineage>
</organism>
<reference evidence="2" key="1">
    <citation type="submission" date="2020-10" db="EMBL/GenBank/DDBJ databases">
        <title>Connecting structure to function with the recovery of over 1000 high-quality activated sludge metagenome-assembled genomes encoding full-length rRNA genes using long-read sequencing.</title>
        <authorList>
            <person name="Singleton C.M."/>
            <person name="Petriglieri F."/>
            <person name="Kristensen J.M."/>
            <person name="Kirkegaard R.H."/>
            <person name="Michaelsen T.Y."/>
            <person name="Andersen M.H."/>
            <person name="Karst S.M."/>
            <person name="Dueholm M.S."/>
            <person name="Nielsen P.H."/>
            <person name="Albertsen M."/>
        </authorList>
    </citation>
    <scope>NUCLEOTIDE SEQUENCE</scope>
    <source>
        <strain evidence="2">OdNE_18-Q3-R46-58_BAT3C.305</strain>
    </source>
</reference>
<dbReference type="PANTHER" id="PTHR46732">
    <property type="entry name" value="ATP-DEPENDENT PROTEASE LA (LON) DOMAIN PROTEIN"/>
    <property type="match status" value="1"/>
</dbReference>
<dbReference type="SUPFAM" id="SSF88697">
    <property type="entry name" value="PUA domain-like"/>
    <property type="match status" value="1"/>
</dbReference>
<comment type="caution">
    <text evidence="2">The sequence shown here is derived from an EMBL/GenBank/DDBJ whole genome shotgun (WGS) entry which is preliminary data.</text>
</comment>
<dbReference type="EMBL" id="JADKBR010000029">
    <property type="protein sequence ID" value="MBK8892484.1"/>
    <property type="molecule type" value="Genomic_DNA"/>
</dbReference>
<name>A0A9D7LU60_9RHOO</name>
<dbReference type="AlphaFoldDB" id="A0A9D7LU60"/>
<dbReference type="SMART" id="SM00464">
    <property type="entry name" value="LON"/>
    <property type="match status" value="1"/>
</dbReference>
<evidence type="ECO:0000313" key="2">
    <source>
        <dbReference type="EMBL" id="MBK8892484.1"/>
    </source>
</evidence>
<accession>A0A9D7LU60</accession>
<gene>
    <name evidence="2" type="ORF">IPN75_20085</name>
</gene>
<dbReference type="Proteomes" id="UP000808146">
    <property type="component" value="Unassembled WGS sequence"/>
</dbReference>
<dbReference type="InterPro" id="IPR003111">
    <property type="entry name" value="Lon_prtase_N"/>
</dbReference>
<dbReference type="PROSITE" id="PS51787">
    <property type="entry name" value="LON_N"/>
    <property type="match status" value="1"/>
</dbReference>
<evidence type="ECO:0000313" key="3">
    <source>
        <dbReference type="Proteomes" id="UP000808146"/>
    </source>
</evidence>
<dbReference type="InterPro" id="IPR046336">
    <property type="entry name" value="Lon_prtase_N_sf"/>
</dbReference>
<sequence>MEIPLFPLNTVLFPGGSLPLRIFEQRYLDMAAACMKDELPFGICLIATGEEAGSIAEPHLVGTLARVVDWEMEQLGLLQVTARGEQRFRIISKAVGPNNLLQAEVELIDDDGPLPVPHERQRLVHLLRRIAGEMGPAHIPEPHRYDDAEWVGYRITEILPVHNLAKQKLLELEDPISRLEILEKYLDQRKLLA</sequence>
<evidence type="ECO:0000259" key="1">
    <source>
        <dbReference type="PROSITE" id="PS51787"/>
    </source>
</evidence>
<proteinExistence type="predicted"/>
<protein>
    <submittedName>
        <fullName evidence="2">LON peptidase substrate-binding domain-containing protein</fullName>
    </submittedName>
</protein>
<dbReference type="Gene3D" id="1.10.4060.10">
    <property type="entry name" value="BPP1347 like domain"/>
    <property type="match status" value="1"/>
</dbReference>
<feature type="domain" description="Lon N-terminal" evidence="1">
    <location>
        <begin position="1"/>
        <end position="190"/>
    </location>
</feature>
<dbReference type="PANTHER" id="PTHR46732:SF8">
    <property type="entry name" value="ATP-DEPENDENT PROTEASE LA (LON) DOMAIN PROTEIN"/>
    <property type="match status" value="1"/>
</dbReference>
<dbReference type="Gene3D" id="2.30.130.40">
    <property type="entry name" value="LON domain-like"/>
    <property type="match status" value="1"/>
</dbReference>